<dbReference type="Gene3D" id="3.40.30.10">
    <property type="entry name" value="Glutaredoxin"/>
    <property type="match status" value="1"/>
</dbReference>
<dbReference type="OrthoDB" id="73564at2157"/>
<dbReference type="PROSITE" id="PS00195">
    <property type="entry name" value="GLUTAREDOXIN_1"/>
    <property type="match status" value="1"/>
</dbReference>
<proteinExistence type="predicted"/>
<dbReference type="GeneID" id="3702764"/>
<accession>A0A1U7EXR0</accession>
<evidence type="ECO:0000259" key="1">
    <source>
        <dbReference type="PROSITE" id="PS50404"/>
    </source>
</evidence>
<evidence type="ECO:0000313" key="3">
    <source>
        <dbReference type="Proteomes" id="UP000002698"/>
    </source>
</evidence>
<evidence type="ECO:0000313" key="2">
    <source>
        <dbReference type="EMBL" id="CAI49970.1"/>
    </source>
</evidence>
<dbReference type="Proteomes" id="UP000002698">
    <property type="component" value="Chromosome"/>
</dbReference>
<dbReference type="InterPro" id="IPR011767">
    <property type="entry name" value="GLR_AS"/>
</dbReference>
<dbReference type="STRING" id="348780.NP_3758A"/>
<dbReference type="KEGG" id="nph:NP_3758A"/>
<protein>
    <submittedName>
        <fullName evidence="2">Glutaredoxin</fullName>
    </submittedName>
</protein>
<dbReference type="eggNOG" id="arCOG02608">
    <property type="taxonomic scope" value="Archaea"/>
</dbReference>
<organism evidence="2 3">
    <name type="scientific">Natronomonas pharaonis (strain ATCC 35678 / DSM 2160 / CIP 103997 / JCM 8858 / NBRC 14720 / NCIMB 2260 / Gabara)</name>
    <name type="common">Halobacterium pharaonis</name>
    <dbReference type="NCBI Taxonomy" id="348780"/>
    <lineage>
        <taxon>Archaea</taxon>
        <taxon>Methanobacteriati</taxon>
        <taxon>Methanobacteriota</taxon>
        <taxon>Stenosarchaea group</taxon>
        <taxon>Halobacteria</taxon>
        <taxon>Halobacteriales</taxon>
        <taxon>Natronomonadaceae</taxon>
        <taxon>Natronomonas</taxon>
    </lineage>
</organism>
<dbReference type="EnsemblBacteria" id="CAI49970">
    <property type="protein sequence ID" value="CAI49970"/>
    <property type="gene ID" value="NP_3758A"/>
</dbReference>
<dbReference type="RefSeq" id="WP_011323587.1">
    <property type="nucleotide sequence ID" value="NC_007426.1"/>
</dbReference>
<dbReference type="PANTHER" id="PTHR45288:SF1">
    <property type="entry name" value="THIOREDOXIN FAMILY PROTEIN"/>
    <property type="match status" value="1"/>
</dbReference>
<dbReference type="PANTHER" id="PTHR45288">
    <property type="entry name" value="THIOREDOXIN FAMILY PROTEIN"/>
    <property type="match status" value="1"/>
</dbReference>
<dbReference type="Pfam" id="PF13417">
    <property type="entry name" value="GST_N_3"/>
    <property type="match status" value="1"/>
</dbReference>
<reference evidence="2 3" key="1">
    <citation type="journal article" date="2005" name="Genome Res.">
        <title>Living with two extremes: conclusions from the genome sequence of Natronomonas pharaonis.</title>
        <authorList>
            <person name="Falb M."/>
            <person name="Pfeiffer F."/>
            <person name="Palm P."/>
            <person name="Rodewald K."/>
            <person name="Hickmann V."/>
            <person name="Tittor J."/>
            <person name="Oesterhelt D."/>
        </authorList>
    </citation>
    <scope>NUCLEOTIDE SEQUENCE [LARGE SCALE GENOMIC DNA]</scope>
    <source>
        <strain evidence="3">ATCC 35678 / DSM 2160 / CIP 103997 / JCM 8858 / NBRC 14720 / NCIMB 2260 / Gabara</strain>
    </source>
</reference>
<gene>
    <name evidence="2" type="primary">grx3</name>
    <name evidence="2" type="ordered locus">NP_3758A</name>
</gene>
<dbReference type="PROSITE" id="PS51354">
    <property type="entry name" value="GLUTAREDOXIN_2"/>
    <property type="match status" value="1"/>
</dbReference>
<name>A0A1U7EXR0_NATPD</name>
<dbReference type="AlphaFoldDB" id="A0A1U7EXR0"/>
<dbReference type="PROSITE" id="PS50404">
    <property type="entry name" value="GST_NTER"/>
    <property type="match status" value="1"/>
</dbReference>
<dbReference type="EMBL" id="CR936257">
    <property type="protein sequence ID" value="CAI49970.1"/>
    <property type="molecule type" value="Genomic_DNA"/>
</dbReference>
<feature type="domain" description="GST N-terminal" evidence="1">
    <location>
        <begin position="1"/>
        <end position="82"/>
    </location>
</feature>
<keyword evidence="3" id="KW-1185">Reference proteome</keyword>
<dbReference type="InterPro" id="IPR004045">
    <property type="entry name" value="Glutathione_S-Trfase_N"/>
</dbReference>
<dbReference type="InterPro" id="IPR036249">
    <property type="entry name" value="Thioredoxin-like_sf"/>
</dbReference>
<sequence length="91" mass="10322">MTLTLYRLEGCPYCEFVVDTLEDLPLDFESVWVEGLHSKRNEVHEITGQRQVPALVDDAHGVSMSQSARIIEYLETTYGDATSPDEVELDF</sequence>
<dbReference type="SUPFAM" id="SSF52833">
    <property type="entry name" value="Thioredoxin-like"/>
    <property type="match status" value="1"/>
</dbReference>
<dbReference type="HOGENOM" id="CLU_026126_8_2_2"/>